<evidence type="ECO:0000256" key="1">
    <source>
        <dbReference type="SAM" id="Phobius"/>
    </source>
</evidence>
<feature type="transmembrane region" description="Helical" evidence="1">
    <location>
        <begin position="20"/>
        <end position="46"/>
    </location>
</feature>
<proteinExistence type="predicted"/>
<organism evidence="2 3">
    <name type="scientific">Shimia gijangensis</name>
    <dbReference type="NCBI Taxonomy" id="1470563"/>
    <lineage>
        <taxon>Bacteria</taxon>
        <taxon>Pseudomonadati</taxon>
        <taxon>Pseudomonadota</taxon>
        <taxon>Alphaproteobacteria</taxon>
        <taxon>Rhodobacterales</taxon>
        <taxon>Roseobacteraceae</taxon>
    </lineage>
</organism>
<dbReference type="AlphaFoldDB" id="A0A1M6H0M8"/>
<keyword evidence="3" id="KW-1185">Reference proteome</keyword>
<reference evidence="3" key="1">
    <citation type="submission" date="2016-11" db="EMBL/GenBank/DDBJ databases">
        <authorList>
            <person name="Varghese N."/>
            <person name="Submissions S."/>
        </authorList>
    </citation>
    <scope>NUCLEOTIDE SEQUENCE [LARGE SCALE GENOMIC DNA]</scope>
    <source>
        <strain evidence="3">DSM 100564</strain>
    </source>
</reference>
<protein>
    <submittedName>
        <fullName evidence="2">Uncharacterized protein</fullName>
    </submittedName>
</protein>
<evidence type="ECO:0000313" key="3">
    <source>
        <dbReference type="Proteomes" id="UP000183982"/>
    </source>
</evidence>
<accession>A0A1M6H0M8</accession>
<keyword evidence="1" id="KW-0812">Transmembrane</keyword>
<dbReference type="RefSeq" id="WP_073250865.1">
    <property type="nucleotide sequence ID" value="NZ_FQZQ01000005.1"/>
</dbReference>
<dbReference type="Proteomes" id="UP000183982">
    <property type="component" value="Unassembled WGS sequence"/>
</dbReference>
<keyword evidence="1" id="KW-1133">Transmembrane helix</keyword>
<evidence type="ECO:0000313" key="2">
    <source>
        <dbReference type="EMBL" id="SHJ15767.1"/>
    </source>
</evidence>
<dbReference type="EMBL" id="FQZQ01000005">
    <property type="protein sequence ID" value="SHJ15767.1"/>
    <property type="molecule type" value="Genomic_DNA"/>
</dbReference>
<name>A0A1M6H0M8_9RHOB</name>
<gene>
    <name evidence="2" type="ORF">SAMN05444000_105187</name>
</gene>
<sequence>MARPIKSVENYTTPALVMAWVNLFGLLTLIWVVFGFAAALLAVWVINRAISQLEARTRPH</sequence>
<keyword evidence="1" id="KW-0472">Membrane</keyword>
<dbReference type="STRING" id="1470563.SAMN05444000_105187"/>